<dbReference type="Proteomes" id="UP000239590">
    <property type="component" value="Unassembled WGS sequence"/>
</dbReference>
<name>A0A2S7INK2_9BACT</name>
<dbReference type="AlphaFoldDB" id="A0A2S7INK2"/>
<evidence type="ECO:0000313" key="2">
    <source>
        <dbReference type="Proteomes" id="UP000239590"/>
    </source>
</evidence>
<accession>A0A2S7INK2</accession>
<protein>
    <submittedName>
        <fullName evidence="1">Uncharacterized protein</fullName>
    </submittedName>
</protein>
<organism evidence="1 2">
    <name type="scientific">Siphonobacter curvatus</name>
    <dbReference type="NCBI Taxonomy" id="2094562"/>
    <lineage>
        <taxon>Bacteria</taxon>
        <taxon>Pseudomonadati</taxon>
        <taxon>Bacteroidota</taxon>
        <taxon>Cytophagia</taxon>
        <taxon>Cytophagales</taxon>
        <taxon>Cytophagaceae</taxon>
        <taxon>Siphonobacter</taxon>
    </lineage>
</organism>
<comment type="caution">
    <text evidence="1">The sequence shown here is derived from an EMBL/GenBank/DDBJ whole genome shotgun (WGS) entry which is preliminary data.</text>
</comment>
<reference evidence="2" key="1">
    <citation type="submission" date="2018-02" db="EMBL/GenBank/DDBJ databases">
        <title>Genome sequencing of Solimonas sp. HR-BB.</title>
        <authorList>
            <person name="Lee Y."/>
            <person name="Jeon C.O."/>
        </authorList>
    </citation>
    <scope>NUCLEOTIDE SEQUENCE [LARGE SCALE GENOMIC DNA]</scope>
    <source>
        <strain evidence="2">HR-U</strain>
    </source>
</reference>
<evidence type="ECO:0000313" key="1">
    <source>
        <dbReference type="EMBL" id="PQA59140.1"/>
    </source>
</evidence>
<keyword evidence="2" id="KW-1185">Reference proteome</keyword>
<dbReference type="RefSeq" id="WP_104710407.1">
    <property type="nucleotide sequence ID" value="NZ_PTRA01000001.1"/>
</dbReference>
<dbReference type="EMBL" id="PTRA01000001">
    <property type="protein sequence ID" value="PQA59140.1"/>
    <property type="molecule type" value="Genomic_DNA"/>
</dbReference>
<gene>
    <name evidence="1" type="ORF">C5O19_05655</name>
</gene>
<proteinExistence type="predicted"/>
<sequence>MTFSAIKTLVQSGWVGIISFSDLEAGKTTLNERIAHYQQQPKPLMDYQAKELDLFIRILSDVQLELDARNPFLQSWH</sequence>